<dbReference type="InterPro" id="IPR035965">
    <property type="entry name" value="PAS-like_dom_sf"/>
</dbReference>
<keyword evidence="7" id="KW-0067">ATP-binding</keyword>
<dbReference type="InterPro" id="IPR036890">
    <property type="entry name" value="HATPase_C_sf"/>
</dbReference>
<evidence type="ECO:0000256" key="3">
    <source>
        <dbReference type="ARBA" id="ARBA00022553"/>
    </source>
</evidence>
<evidence type="ECO:0000256" key="6">
    <source>
        <dbReference type="ARBA" id="ARBA00022777"/>
    </source>
</evidence>
<evidence type="ECO:0000256" key="5">
    <source>
        <dbReference type="ARBA" id="ARBA00022741"/>
    </source>
</evidence>
<feature type="domain" description="PAS" evidence="8">
    <location>
        <begin position="184"/>
        <end position="254"/>
    </location>
</feature>
<evidence type="ECO:0000256" key="2">
    <source>
        <dbReference type="ARBA" id="ARBA00012438"/>
    </source>
</evidence>
<dbReference type="Gene3D" id="3.30.565.10">
    <property type="entry name" value="Histidine kinase-like ATPase, C-terminal domain"/>
    <property type="match status" value="1"/>
</dbReference>
<dbReference type="SUPFAM" id="SSF55874">
    <property type="entry name" value="ATPase domain of HSP90 chaperone/DNA topoisomerase II/histidine kinase"/>
    <property type="match status" value="1"/>
</dbReference>
<protein>
    <recommendedName>
        <fullName evidence="2">histidine kinase</fullName>
        <ecNumber evidence="2">2.7.13.3</ecNumber>
    </recommendedName>
</protein>
<proteinExistence type="predicted"/>
<dbReference type="Pfam" id="PF08448">
    <property type="entry name" value="PAS_4"/>
    <property type="match status" value="1"/>
</dbReference>
<dbReference type="PANTHER" id="PTHR41523:SF8">
    <property type="entry name" value="ETHYLENE RESPONSE SENSOR PROTEIN"/>
    <property type="match status" value="1"/>
</dbReference>
<evidence type="ECO:0000313" key="9">
    <source>
        <dbReference type="EMBL" id="QBK05891.1"/>
    </source>
</evidence>
<dbReference type="Pfam" id="PF13581">
    <property type="entry name" value="HATPase_c_2"/>
    <property type="match status" value="1"/>
</dbReference>
<evidence type="ECO:0000256" key="4">
    <source>
        <dbReference type="ARBA" id="ARBA00022679"/>
    </source>
</evidence>
<dbReference type="EC" id="2.7.13.3" evidence="2"/>
<keyword evidence="3" id="KW-0597">Phosphoprotein</keyword>
<dbReference type="InterPro" id="IPR013656">
    <property type="entry name" value="PAS_4"/>
</dbReference>
<dbReference type="Gene3D" id="3.30.450.20">
    <property type="entry name" value="PAS domain"/>
    <property type="match status" value="2"/>
</dbReference>
<dbReference type="SMART" id="SM00387">
    <property type="entry name" value="HATPase_c"/>
    <property type="match status" value="1"/>
</dbReference>
<reference evidence="9 10" key="1">
    <citation type="submission" date="2018-07" db="EMBL/GenBank/DDBJ databases">
        <title>Exploring interactions and the metabolic potential of the ultra-small soil bacteria Hylemonella gracilis.</title>
        <authorList>
            <person name="Tyc O."/>
            <person name="Kulkarni P."/>
            <person name="Gawehns F."/>
            <person name="Hundscheid M."/>
            <person name="Zweers H."/>
            <person name="Garbeva P."/>
        </authorList>
    </citation>
    <scope>NUCLEOTIDE SEQUENCE [LARGE SCALE GENOMIC DNA]</scope>
    <source>
        <strain evidence="9 10">NS1</strain>
    </source>
</reference>
<keyword evidence="6" id="KW-0418">Kinase</keyword>
<dbReference type="Pfam" id="PF07568">
    <property type="entry name" value="HisKA_2"/>
    <property type="match status" value="1"/>
</dbReference>
<gene>
    <name evidence="9" type="ORF">DW355_15190</name>
</gene>
<dbReference type="GO" id="GO:0004673">
    <property type="term" value="F:protein histidine kinase activity"/>
    <property type="evidence" value="ECO:0007669"/>
    <property type="project" value="UniProtKB-EC"/>
</dbReference>
<comment type="catalytic activity">
    <reaction evidence="1">
        <text>ATP + protein L-histidine = ADP + protein N-phospho-L-histidine.</text>
        <dbReference type="EC" id="2.7.13.3"/>
    </reaction>
</comment>
<keyword evidence="4" id="KW-0808">Transferase</keyword>
<dbReference type="InterPro" id="IPR003594">
    <property type="entry name" value="HATPase_dom"/>
</dbReference>
<dbReference type="SUPFAM" id="SSF55785">
    <property type="entry name" value="PYP-like sensor domain (PAS domain)"/>
    <property type="match status" value="2"/>
</dbReference>
<dbReference type="GO" id="GO:0006355">
    <property type="term" value="P:regulation of DNA-templated transcription"/>
    <property type="evidence" value="ECO:0007669"/>
    <property type="project" value="InterPro"/>
</dbReference>
<dbReference type="AlphaFoldDB" id="A0A4P6UQ92"/>
<dbReference type="Proteomes" id="UP000292939">
    <property type="component" value="Chromosome"/>
</dbReference>
<dbReference type="InterPro" id="IPR011495">
    <property type="entry name" value="Sig_transdc_His_kin_sub2_dim/P"/>
</dbReference>
<dbReference type="InterPro" id="IPR013767">
    <property type="entry name" value="PAS_fold"/>
</dbReference>
<evidence type="ECO:0000259" key="8">
    <source>
        <dbReference type="PROSITE" id="PS50112"/>
    </source>
</evidence>
<dbReference type="GO" id="GO:0005524">
    <property type="term" value="F:ATP binding"/>
    <property type="evidence" value="ECO:0007669"/>
    <property type="project" value="UniProtKB-KW"/>
</dbReference>
<evidence type="ECO:0000256" key="1">
    <source>
        <dbReference type="ARBA" id="ARBA00000085"/>
    </source>
</evidence>
<sequence>MAAIPFRGVSTEAHWNGGRGWEERGRCANLVPIRKAVRKPSRALSGGRMDSFAIQDDAFLDALFSSDLGLGLAVLDRELRYRRINGVLAAFNGVEAGAAIGRTVSEVLPSAYPEISPMLAKVLAGEPQEDFSVMAEVPSLPGKPSEWRASYLPIRTRDGAVVGILVKAVNVTLQQASQRALSASEARLRSLFEQAPEGMTLVDSQGQMLLVNRNMCRLFACEPEQLIGQHVNMLLPQTRRDTHRVEMGRYLQAPTQRVMAERRKLTAVRLDGSEFPVEVALNPIPGRNPPEVLATVVDITDRLAAQAAMEASLREKTLLLNEVHHRVKNNLQIVASLLNIQSRSVEGVARDALRESRSRVGVIAMTHQLLYEGNNFSGLEFGPYLDKLVQLLKQTYQRDKTRVDIVLDFPSSGMRVETQKAVPCGLIVNELIVNAYKHAFPSREQGQIQVAVIQNGPQATLQVSDDGVGFPAGFDPTASRSMGFQLIHMLTQQIDARLEILQGPGASLRFTFQIEE</sequence>
<dbReference type="PROSITE" id="PS50112">
    <property type="entry name" value="PAS"/>
    <property type="match status" value="1"/>
</dbReference>
<evidence type="ECO:0000313" key="10">
    <source>
        <dbReference type="Proteomes" id="UP000292939"/>
    </source>
</evidence>
<dbReference type="KEGG" id="hgr:DW355_15190"/>
<keyword evidence="5" id="KW-0547">Nucleotide-binding</keyword>
<dbReference type="EMBL" id="CP031395">
    <property type="protein sequence ID" value="QBK05891.1"/>
    <property type="molecule type" value="Genomic_DNA"/>
</dbReference>
<dbReference type="PANTHER" id="PTHR41523">
    <property type="entry name" value="TWO-COMPONENT SYSTEM SENSOR PROTEIN"/>
    <property type="match status" value="1"/>
</dbReference>
<organism evidence="9 10">
    <name type="scientific">Hylemonella gracilis</name>
    <dbReference type="NCBI Taxonomy" id="80880"/>
    <lineage>
        <taxon>Bacteria</taxon>
        <taxon>Pseudomonadati</taxon>
        <taxon>Pseudomonadota</taxon>
        <taxon>Betaproteobacteria</taxon>
        <taxon>Burkholderiales</taxon>
        <taxon>Comamonadaceae</taxon>
        <taxon>Hylemonella</taxon>
    </lineage>
</organism>
<accession>A0A4P6UQ92</accession>
<name>A0A4P6UQ92_9BURK</name>
<evidence type="ECO:0000256" key="7">
    <source>
        <dbReference type="ARBA" id="ARBA00022840"/>
    </source>
</evidence>
<dbReference type="OrthoDB" id="9770795at2"/>
<dbReference type="CDD" id="cd00130">
    <property type="entry name" value="PAS"/>
    <property type="match status" value="1"/>
</dbReference>
<dbReference type="SMART" id="SM00091">
    <property type="entry name" value="PAS"/>
    <property type="match status" value="2"/>
</dbReference>
<dbReference type="NCBIfam" id="TIGR00229">
    <property type="entry name" value="sensory_box"/>
    <property type="match status" value="1"/>
</dbReference>
<dbReference type="InterPro" id="IPR000014">
    <property type="entry name" value="PAS"/>
</dbReference>
<dbReference type="Pfam" id="PF00989">
    <property type="entry name" value="PAS"/>
    <property type="match status" value="1"/>
</dbReference>